<keyword evidence="4" id="KW-1185">Reference proteome</keyword>
<proteinExistence type="predicted"/>
<dbReference type="Gene3D" id="3.90.1010.20">
    <property type="match status" value="1"/>
</dbReference>
<reference evidence="3 4" key="1">
    <citation type="submission" date="2019-10" db="EMBL/GenBank/DDBJ databases">
        <title>Nonomuraea sp. nov., isolated from Phyllanthus amarus.</title>
        <authorList>
            <person name="Klykleung N."/>
            <person name="Tanasupawat S."/>
        </authorList>
    </citation>
    <scope>NUCLEOTIDE SEQUENCE [LARGE SCALE GENOMIC DNA]</scope>
    <source>
        <strain evidence="3 4">CR1-09</strain>
    </source>
</reference>
<evidence type="ECO:0000259" key="2">
    <source>
        <dbReference type="SMART" id="SM00900"/>
    </source>
</evidence>
<feature type="region of interest" description="Disordered" evidence="1">
    <location>
        <begin position="32"/>
        <end position="135"/>
    </location>
</feature>
<sequence>MRRAILAVLATAVGLVLLLSFKPHEVTSLAERPAAVTQGDDGTAGGSGEGSGDGFFGRDRDHDDDHDDDHDEFDDGDGDRFGGSSSGAAGSSGASGSSKSSGAAGSSNPTGSWTGQGATAGATSGDKTVTGDSADTRWGPVQVAIVVSGGKMAGIKVLDAPANNHRDIRINNEALPILNDEALSAKSAQIDTVSGATYTSDGYTRSLQSALDKAGL</sequence>
<dbReference type="RefSeq" id="WP_139574905.1">
    <property type="nucleotide sequence ID" value="NZ_VDMA02000006.1"/>
</dbReference>
<dbReference type="InterPro" id="IPR007329">
    <property type="entry name" value="FMN-bd"/>
</dbReference>
<dbReference type="GO" id="GO:0010181">
    <property type="term" value="F:FMN binding"/>
    <property type="evidence" value="ECO:0007669"/>
    <property type="project" value="InterPro"/>
</dbReference>
<feature type="compositionally biased region" description="Low complexity" evidence="1">
    <location>
        <begin position="82"/>
        <end position="125"/>
    </location>
</feature>
<dbReference type="SMART" id="SM00900">
    <property type="entry name" value="FMN_bind"/>
    <property type="match status" value="1"/>
</dbReference>
<accession>A0A5N6BX33</accession>
<feature type="compositionally biased region" description="Gly residues" evidence="1">
    <location>
        <begin position="42"/>
        <end position="55"/>
    </location>
</feature>
<dbReference type="AlphaFoldDB" id="A0A5N6BX33"/>
<name>A0A5N6BX33_9ACTN</name>
<evidence type="ECO:0000313" key="4">
    <source>
        <dbReference type="Proteomes" id="UP000313066"/>
    </source>
</evidence>
<dbReference type="EMBL" id="VDMA02000006">
    <property type="protein sequence ID" value="KAB8185076.1"/>
    <property type="molecule type" value="Genomic_DNA"/>
</dbReference>
<comment type="caution">
    <text evidence="3">The sequence shown here is derived from an EMBL/GenBank/DDBJ whole genome shotgun (WGS) entry which is preliminary data.</text>
</comment>
<dbReference type="Pfam" id="PF04205">
    <property type="entry name" value="FMN_bind"/>
    <property type="match status" value="1"/>
</dbReference>
<feature type="domain" description="FMN-binding" evidence="2">
    <location>
        <begin position="136"/>
        <end position="214"/>
    </location>
</feature>
<protein>
    <submittedName>
        <fullName evidence="3">FMN-binding protein</fullName>
    </submittedName>
</protein>
<evidence type="ECO:0000256" key="1">
    <source>
        <dbReference type="SAM" id="MobiDB-lite"/>
    </source>
</evidence>
<evidence type="ECO:0000313" key="3">
    <source>
        <dbReference type="EMBL" id="KAB8185076.1"/>
    </source>
</evidence>
<gene>
    <name evidence="3" type="ORF">FH610_014460</name>
</gene>
<organism evidence="3 4">
    <name type="scientific">Microbispora catharanthi</name>
    <dbReference type="NCBI Taxonomy" id="1712871"/>
    <lineage>
        <taxon>Bacteria</taxon>
        <taxon>Bacillati</taxon>
        <taxon>Actinomycetota</taxon>
        <taxon>Actinomycetes</taxon>
        <taxon>Streptosporangiales</taxon>
        <taxon>Streptosporangiaceae</taxon>
        <taxon>Microbispora</taxon>
    </lineage>
</organism>
<feature type="compositionally biased region" description="Acidic residues" evidence="1">
    <location>
        <begin position="64"/>
        <end position="77"/>
    </location>
</feature>
<dbReference type="Proteomes" id="UP000313066">
    <property type="component" value="Unassembled WGS sequence"/>
</dbReference>
<dbReference type="GO" id="GO:0016020">
    <property type="term" value="C:membrane"/>
    <property type="evidence" value="ECO:0007669"/>
    <property type="project" value="InterPro"/>
</dbReference>